<dbReference type="EMBL" id="QJSL01000018">
    <property type="protein sequence ID" value="RXW27638.1"/>
    <property type="molecule type" value="Genomic_DNA"/>
</dbReference>
<evidence type="ECO:0000313" key="1">
    <source>
        <dbReference type="EMBL" id="RXW27638.1"/>
    </source>
</evidence>
<protein>
    <submittedName>
        <fullName evidence="1">Uncharacterized protein</fullName>
    </submittedName>
</protein>
<sequence length="63" mass="6788">MLGLSDLSNNFMVIVCNSLLADLATLQAVRFVPGADVAMLWCVNQAYGQEKCEKKKAANATPN</sequence>
<name>A0A4V1Q628_ENTCL</name>
<comment type="caution">
    <text evidence="1">The sequence shown here is derived from an EMBL/GenBank/DDBJ whole genome shotgun (WGS) entry which is preliminary data.</text>
</comment>
<organism evidence="1 2">
    <name type="scientific">Enterobacter cloacae</name>
    <dbReference type="NCBI Taxonomy" id="550"/>
    <lineage>
        <taxon>Bacteria</taxon>
        <taxon>Pseudomonadati</taxon>
        <taxon>Pseudomonadota</taxon>
        <taxon>Gammaproteobacteria</taxon>
        <taxon>Enterobacterales</taxon>
        <taxon>Enterobacteriaceae</taxon>
        <taxon>Enterobacter</taxon>
        <taxon>Enterobacter cloacae complex</taxon>
    </lineage>
</organism>
<accession>A0A4V1Q628</accession>
<dbReference type="AlphaFoldDB" id="A0A4V1Q628"/>
<gene>
    <name evidence="1" type="ORF">DM877_18650</name>
</gene>
<evidence type="ECO:0000313" key="2">
    <source>
        <dbReference type="Proteomes" id="UP000290875"/>
    </source>
</evidence>
<reference evidence="1 2" key="1">
    <citation type="submission" date="2018-06" db="EMBL/GenBank/DDBJ databases">
        <title>Carbapenemase-producing Enterobacteriaceae present in wastewater treatment plant effluent and nearby surface waters in the US.</title>
        <authorList>
            <person name="Mathys D.A."/>
            <person name="Mollenkopf D.F."/>
            <person name="Feicht S.M."/>
            <person name="Adams R.J."/>
            <person name="Albers A.L."/>
            <person name="Grooters S.V."/>
            <person name="Stuever D.M."/>
            <person name="Daniels J.B."/>
            <person name="Wittum T.E."/>
        </authorList>
    </citation>
    <scope>NUCLEOTIDE SEQUENCE [LARGE SCALE GENOMIC DNA]</scope>
    <source>
        <strain evidence="1 2">GEO_4_Eff_A</strain>
    </source>
</reference>
<dbReference type="Proteomes" id="UP000290875">
    <property type="component" value="Unassembled WGS sequence"/>
</dbReference>
<proteinExistence type="predicted"/>